<evidence type="ECO:0000313" key="12">
    <source>
        <dbReference type="Proteomes" id="UP001576774"/>
    </source>
</evidence>
<keyword evidence="4" id="KW-0997">Cell inner membrane</keyword>
<evidence type="ECO:0000256" key="9">
    <source>
        <dbReference type="SAM" id="MobiDB-lite"/>
    </source>
</evidence>
<protein>
    <submittedName>
        <fullName evidence="11">CmpA/NrtA family ABC transporter substrate-binding protein</fullName>
    </submittedName>
</protein>
<dbReference type="CDD" id="cd13553">
    <property type="entry name" value="PBP2_NrtA_CpmA_like"/>
    <property type="match status" value="1"/>
</dbReference>
<keyword evidence="5 10" id="KW-0732">Signal</keyword>
<feature type="compositionally biased region" description="Low complexity" evidence="9">
    <location>
        <begin position="41"/>
        <end position="58"/>
    </location>
</feature>
<keyword evidence="6" id="KW-0406">Ion transport</keyword>
<organism evidence="11 12">
    <name type="scientific">Floridaenema aerugineum BLCC-F46</name>
    <dbReference type="NCBI Taxonomy" id="3153654"/>
    <lineage>
        <taxon>Bacteria</taxon>
        <taxon>Bacillati</taxon>
        <taxon>Cyanobacteriota</taxon>
        <taxon>Cyanophyceae</taxon>
        <taxon>Oscillatoriophycideae</taxon>
        <taxon>Aerosakkonematales</taxon>
        <taxon>Aerosakkonemataceae</taxon>
        <taxon>Floridanema</taxon>
        <taxon>Floridanema aerugineum</taxon>
    </lineage>
</organism>
<dbReference type="SUPFAM" id="SSF53850">
    <property type="entry name" value="Periplasmic binding protein-like II"/>
    <property type="match status" value="1"/>
</dbReference>
<evidence type="ECO:0000256" key="6">
    <source>
        <dbReference type="ARBA" id="ARBA00023065"/>
    </source>
</evidence>
<comment type="similarity">
    <text evidence="8">Belongs to the CmpA/NrtA family.</text>
</comment>
<keyword evidence="12" id="KW-1185">Reference proteome</keyword>
<name>A0ABV4X220_9CYAN</name>
<dbReference type="RefSeq" id="WP_413269942.1">
    <property type="nucleotide sequence ID" value="NZ_JBHFNQ010000064.1"/>
</dbReference>
<evidence type="ECO:0000256" key="2">
    <source>
        <dbReference type="ARBA" id="ARBA00022448"/>
    </source>
</evidence>
<dbReference type="PANTHER" id="PTHR30024:SF7">
    <property type="entry name" value="NITRATE_NITRITE BINDING PROTEIN NRTA"/>
    <property type="match status" value="1"/>
</dbReference>
<dbReference type="Gene3D" id="3.40.190.10">
    <property type="entry name" value="Periplasmic binding protein-like II"/>
    <property type="match status" value="2"/>
</dbReference>
<accession>A0ABV4X220</accession>
<dbReference type="InterPro" id="IPR006311">
    <property type="entry name" value="TAT_signal"/>
</dbReference>
<reference evidence="11 12" key="1">
    <citation type="submission" date="2024-09" db="EMBL/GenBank/DDBJ databases">
        <title>Floridaenema gen nov. (Aerosakkonemataceae, Aerosakkonematales ord. nov., Cyanobacteria) from benthic tropical and subtropical fresh waters, with the description of four new species.</title>
        <authorList>
            <person name="Moretto J.A."/>
            <person name="Berthold D.E."/>
            <person name="Lefler F.W."/>
            <person name="Huang I.-S."/>
            <person name="Laughinghouse H. IV."/>
        </authorList>
    </citation>
    <scope>NUCLEOTIDE SEQUENCE [LARGE SCALE GENOMIC DNA]</scope>
    <source>
        <strain evidence="11 12">BLCC-F46</strain>
    </source>
</reference>
<dbReference type="PANTHER" id="PTHR30024">
    <property type="entry name" value="ALIPHATIC SULFONATES-BINDING PROTEIN-RELATED"/>
    <property type="match status" value="1"/>
</dbReference>
<feature type="region of interest" description="Disordered" evidence="9">
    <location>
        <begin position="37"/>
        <end position="58"/>
    </location>
</feature>
<feature type="chain" id="PRO_5046397433" evidence="10">
    <location>
        <begin position="22"/>
        <end position="470"/>
    </location>
</feature>
<keyword evidence="3" id="KW-1003">Cell membrane</keyword>
<evidence type="ECO:0000256" key="1">
    <source>
        <dbReference type="ARBA" id="ARBA00004533"/>
    </source>
</evidence>
<dbReference type="Proteomes" id="UP001576774">
    <property type="component" value="Unassembled WGS sequence"/>
</dbReference>
<evidence type="ECO:0000256" key="8">
    <source>
        <dbReference type="ARBA" id="ARBA00024031"/>
    </source>
</evidence>
<evidence type="ECO:0000313" key="11">
    <source>
        <dbReference type="EMBL" id="MFB2876819.1"/>
    </source>
</evidence>
<evidence type="ECO:0000256" key="4">
    <source>
        <dbReference type="ARBA" id="ARBA00022519"/>
    </source>
</evidence>
<dbReference type="PROSITE" id="PS51318">
    <property type="entry name" value="TAT"/>
    <property type="match status" value="1"/>
</dbReference>
<sequence>MDQFSSRVSRRKFLLTAGATAASSLLLKGCLGNPPENLTQGGNAAPANTAGNTATSTTGNTAVPVVNVNPGAAPETTRVKLGYLPIVEAAPLIIAKEKGFFARHGLSDVEVSKQANWGAARDNAEIGSQGGGIDGGQWQMPMPYLISEGKITKGNVKIPMYILCQLNTHGNGIAIAEQHRGKGIDLKLSQGKSLMGGLKSQGKTFTAAYTFPHVNQDFWIRYWAAAAGIDPDAEMKLLTVPAAQTVANMKTGTMDAFSTGDPWPYRIVADKIGFLAALTAEIWKGHPEEYLAMRKDWVDKHPNATKAILKAIMEAQQWCDDFNNRPEMARILSARQYFNVAEQVLLEPFMGKYTLGDGRTIDDKSMAALYWKDEKGSVSYPYKSHDLWFLTESVRWGFLPMETLDNAKAMIDKVNREDLWREAAKELNIAAADIPTSTSRGVETFFDGITFDPENPKAYLQSLKIKKVSV</sequence>
<evidence type="ECO:0000256" key="3">
    <source>
        <dbReference type="ARBA" id="ARBA00022475"/>
    </source>
</evidence>
<evidence type="ECO:0000256" key="10">
    <source>
        <dbReference type="SAM" id="SignalP"/>
    </source>
</evidence>
<evidence type="ECO:0000256" key="7">
    <source>
        <dbReference type="ARBA" id="ARBA00023136"/>
    </source>
</evidence>
<feature type="signal peptide" evidence="10">
    <location>
        <begin position="1"/>
        <end position="21"/>
    </location>
</feature>
<dbReference type="Pfam" id="PF13379">
    <property type="entry name" value="NMT1_2"/>
    <property type="match status" value="1"/>
</dbReference>
<dbReference type="EMBL" id="JBHFNQ010000064">
    <property type="protein sequence ID" value="MFB2876819.1"/>
    <property type="molecule type" value="Genomic_DNA"/>
</dbReference>
<dbReference type="InterPro" id="IPR044527">
    <property type="entry name" value="NrtA/CpmA_ABC-bd_dom"/>
</dbReference>
<proteinExistence type="inferred from homology"/>
<comment type="subcellular location">
    <subcellularLocation>
        <location evidence="1">Cell inner membrane</location>
    </subcellularLocation>
</comment>
<keyword evidence="2" id="KW-0813">Transport</keyword>
<keyword evidence="7" id="KW-0472">Membrane</keyword>
<gene>
    <name evidence="11" type="ORF">ACE1CC_07980</name>
</gene>
<evidence type="ECO:0000256" key="5">
    <source>
        <dbReference type="ARBA" id="ARBA00022729"/>
    </source>
</evidence>
<comment type="caution">
    <text evidence="11">The sequence shown here is derived from an EMBL/GenBank/DDBJ whole genome shotgun (WGS) entry which is preliminary data.</text>
</comment>